<feature type="compositionally biased region" description="Pro residues" evidence="1">
    <location>
        <begin position="65"/>
        <end position="77"/>
    </location>
</feature>
<dbReference type="Ensembl" id="ENSSOCT00000008990.1">
    <property type="protein sequence ID" value="ENSSOCP00000008764.1"/>
    <property type="gene ID" value="ENSSOCG00000006676.1"/>
</dbReference>
<name>A0A8D0F177_STROC</name>
<feature type="compositionally biased region" description="Gly residues" evidence="1">
    <location>
        <begin position="82"/>
        <end position="91"/>
    </location>
</feature>
<dbReference type="Proteomes" id="UP000694551">
    <property type="component" value="Unplaced"/>
</dbReference>
<evidence type="ECO:0000259" key="2">
    <source>
        <dbReference type="PROSITE" id="PS50235"/>
    </source>
</evidence>
<dbReference type="PANTHER" id="PTHR24006">
    <property type="entry name" value="UBIQUITIN CARBOXYL-TERMINAL HYDROLASE"/>
    <property type="match status" value="1"/>
</dbReference>
<feature type="region of interest" description="Disordered" evidence="1">
    <location>
        <begin position="62"/>
        <end position="96"/>
    </location>
</feature>
<dbReference type="AlphaFoldDB" id="A0A8D0F177"/>
<evidence type="ECO:0000313" key="4">
    <source>
        <dbReference type="Proteomes" id="UP000694551"/>
    </source>
</evidence>
<dbReference type="InterPro" id="IPR028889">
    <property type="entry name" value="USP"/>
</dbReference>
<dbReference type="Gene3D" id="3.90.70.10">
    <property type="entry name" value="Cysteine proteinases"/>
    <property type="match status" value="1"/>
</dbReference>
<dbReference type="InterPro" id="IPR038765">
    <property type="entry name" value="Papain-like_cys_pep_sf"/>
</dbReference>
<dbReference type="FunFam" id="3.90.70.10:FF:000119">
    <property type="entry name" value="Ubiquitin specific peptidase 36"/>
    <property type="match status" value="1"/>
</dbReference>
<reference evidence="3" key="2">
    <citation type="submission" date="2025-09" db="UniProtKB">
        <authorList>
            <consortium name="Ensembl"/>
        </authorList>
    </citation>
    <scope>IDENTIFICATION</scope>
</reference>
<dbReference type="GO" id="GO:0005829">
    <property type="term" value="C:cytosol"/>
    <property type="evidence" value="ECO:0007669"/>
    <property type="project" value="TreeGrafter"/>
</dbReference>
<dbReference type="GO" id="GO:0005634">
    <property type="term" value="C:nucleus"/>
    <property type="evidence" value="ECO:0007669"/>
    <property type="project" value="TreeGrafter"/>
</dbReference>
<evidence type="ECO:0000256" key="1">
    <source>
        <dbReference type="SAM" id="MobiDB-lite"/>
    </source>
</evidence>
<accession>A0A8D0F177</accession>
<dbReference type="GO" id="GO:0016579">
    <property type="term" value="P:protein deubiquitination"/>
    <property type="evidence" value="ECO:0007669"/>
    <property type="project" value="InterPro"/>
</dbReference>
<organism evidence="3 4">
    <name type="scientific">Strix occidentalis caurina</name>
    <name type="common">northern spotted owl</name>
    <dbReference type="NCBI Taxonomy" id="311401"/>
    <lineage>
        <taxon>Eukaryota</taxon>
        <taxon>Metazoa</taxon>
        <taxon>Chordata</taxon>
        <taxon>Craniata</taxon>
        <taxon>Vertebrata</taxon>
        <taxon>Euteleostomi</taxon>
        <taxon>Archelosauria</taxon>
        <taxon>Archosauria</taxon>
        <taxon>Dinosauria</taxon>
        <taxon>Saurischia</taxon>
        <taxon>Theropoda</taxon>
        <taxon>Coelurosauria</taxon>
        <taxon>Aves</taxon>
        <taxon>Neognathae</taxon>
        <taxon>Neoaves</taxon>
        <taxon>Telluraves</taxon>
        <taxon>Strigiformes</taxon>
        <taxon>Strigidae</taxon>
        <taxon>Strix</taxon>
    </lineage>
</organism>
<sequence length="340" mass="36590">MPIAEKLTEALRPGPEAGEEAELGPRLATAARTVLLQQVEFEPGTCDNASPWELLRDKYQVLRNPPQPPPRHSPPALLPAGSGRGPEGPGDGIPAPQKVLFPPERLCMKWERVHRVGAGLHNLGNTCFLNATVQCLTYTPPLANYLLSREHGRNCHQEGFCMMCIMQNHTIQAFASSGNTIKPVSFIQNLKNIAQHICFRRQEDAHEFLRYTIDAMQKACLSRCAKYVGPLPARRWCPAPAGGDSGVNVSPGSDSGREVLGWVAQLCPSVTQLWAVVCLLPAPPRQHSCGPVPGSRGCSGLGSCPSCRGIQACPPAQPHLCGWRGAALPGAPHPGQLPCL</sequence>
<feature type="region of interest" description="Disordered" evidence="1">
    <location>
        <begin position="1"/>
        <end position="24"/>
    </location>
</feature>
<dbReference type="PROSITE" id="PS50235">
    <property type="entry name" value="USP_3"/>
    <property type="match status" value="1"/>
</dbReference>
<dbReference type="GO" id="GO:0004843">
    <property type="term" value="F:cysteine-type deubiquitinase activity"/>
    <property type="evidence" value="ECO:0007669"/>
    <property type="project" value="InterPro"/>
</dbReference>
<proteinExistence type="predicted"/>
<reference evidence="3" key="1">
    <citation type="submission" date="2025-08" db="UniProtKB">
        <authorList>
            <consortium name="Ensembl"/>
        </authorList>
    </citation>
    <scope>IDENTIFICATION</scope>
</reference>
<protein>
    <recommendedName>
        <fullName evidence="2">USP domain-containing protein</fullName>
    </recommendedName>
</protein>
<feature type="domain" description="USP" evidence="2">
    <location>
        <begin position="118"/>
        <end position="340"/>
    </location>
</feature>
<evidence type="ECO:0000313" key="3">
    <source>
        <dbReference type="Ensembl" id="ENSSOCP00000008764.1"/>
    </source>
</evidence>
<keyword evidence="4" id="KW-1185">Reference proteome</keyword>
<dbReference type="SUPFAM" id="SSF54001">
    <property type="entry name" value="Cysteine proteinases"/>
    <property type="match status" value="1"/>
</dbReference>
<dbReference type="PANTHER" id="PTHR24006:SF653">
    <property type="entry name" value="UBIQUITIN CARBOXYL-TERMINAL HYDROLASE 36"/>
    <property type="match status" value="1"/>
</dbReference>
<dbReference type="GO" id="GO:0042981">
    <property type="term" value="P:regulation of apoptotic process"/>
    <property type="evidence" value="ECO:0007669"/>
    <property type="project" value="TreeGrafter"/>
</dbReference>
<dbReference type="InterPro" id="IPR050164">
    <property type="entry name" value="Peptidase_C19"/>
</dbReference>
<dbReference type="Pfam" id="PF00443">
    <property type="entry name" value="UCH"/>
    <property type="match status" value="1"/>
</dbReference>
<dbReference type="InterPro" id="IPR018200">
    <property type="entry name" value="USP_CS"/>
</dbReference>
<dbReference type="InterPro" id="IPR001394">
    <property type="entry name" value="Peptidase_C19_UCH"/>
</dbReference>
<dbReference type="PROSITE" id="PS00972">
    <property type="entry name" value="USP_1"/>
    <property type="match status" value="1"/>
</dbReference>